<dbReference type="Pfam" id="PF01212">
    <property type="entry name" value="Beta_elim_lyase"/>
    <property type="match status" value="1"/>
</dbReference>
<evidence type="ECO:0000259" key="6">
    <source>
        <dbReference type="Pfam" id="PF01212"/>
    </source>
</evidence>
<comment type="caution">
    <text evidence="7">The sequence shown here is derived from an EMBL/GenBank/DDBJ whole genome shotgun (WGS) entry which is preliminary data.</text>
</comment>
<keyword evidence="5" id="KW-0456">Lyase</keyword>
<dbReference type="InterPro" id="IPR015421">
    <property type="entry name" value="PyrdxlP-dep_Trfase_major"/>
</dbReference>
<evidence type="ECO:0000313" key="7">
    <source>
        <dbReference type="EMBL" id="MQT13893.1"/>
    </source>
</evidence>
<dbReference type="AlphaFoldDB" id="A0A6A7Y445"/>
<evidence type="ECO:0000256" key="3">
    <source>
        <dbReference type="ARBA" id="ARBA00011881"/>
    </source>
</evidence>
<keyword evidence="4 5" id="KW-0663">Pyridoxal phosphate</keyword>
<dbReference type="GO" id="GO:0004793">
    <property type="term" value="F:threonine aldolase activity"/>
    <property type="evidence" value="ECO:0007669"/>
    <property type="project" value="UniProtKB-UniRule"/>
</dbReference>
<dbReference type="Gene3D" id="3.90.1150.10">
    <property type="entry name" value="Aspartate Aminotransferase, domain 1"/>
    <property type="match status" value="1"/>
</dbReference>
<sequence length="352" mass="36697">MHFASDNWAGVPDAVSSALAAAAGGFATAYGDDEATAAATAQISALFEREVAVFYVATGSAANSLALASVTPPGAAVFCHEAAHIVTDECNAPLYLTGGARLVGIQGDRGKIHAGSLAATLERFGPANVHHGRVTAVSITQATELGTLYTPTEVAAIAGVTHAHGLTFHMDGARFANAVARLGVSPADLTWRAGVDLLSFGLTKVGAWAAESIVVFDPDRAAEIPYLRKRAGHLFSKSRFISAQFSALLKDGLWLDLARHANAMAARLTEGLRSVPGARLAWEPEANEIFPILPVATVARLEAAGARFYEWGTDGLHGDALPVHGKETMIRLVTAFSTTAEEVDQFLAVAAG</sequence>
<keyword evidence="8" id="KW-1185">Reference proteome</keyword>
<comment type="catalytic activity">
    <reaction evidence="5">
        <text>L-allo-threonine = acetaldehyde + glycine</text>
        <dbReference type="Rhea" id="RHEA:26209"/>
        <dbReference type="ChEBI" id="CHEBI:15343"/>
        <dbReference type="ChEBI" id="CHEBI:57305"/>
        <dbReference type="ChEBI" id="CHEBI:58585"/>
        <dbReference type="EC" id="4.1.2.48"/>
    </reaction>
</comment>
<evidence type="ECO:0000256" key="1">
    <source>
        <dbReference type="ARBA" id="ARBA00001933"/>
    </source>
</evidence>
<comment type="function">
    <text evidence="5">Catalyzes the cleavage of L-allo-threonine and L-threonine to glycine and acetaldehyde.</text>
</comment>
<accession>A0A6A7Y445</accession>
<protein>
    <recommendedName>
        <fullName evidence="5">L-threonine aldolase</fullName>
        <ecNumber evidence="5">4.1.2.48</ecNumber>
    </recommendedName>
</protein>
<dbReference type="PANTHER" id="PTHR48097">
    <property type="entry name" value="L-THREONINE ALDOLASE-RELATED"/>
    <property type="match status" value="1"/>
</dbReference>
<dbReference type="Gene3D" id="3.40.640.10">
    <property type="entry name" value="Type I PLP-dependent aspartate aminotransferase-like (Major domain)"/>
    <property type="match status" value="1"/>
</dbReference>
<dbReference type="EC" id="4.1.2.48" evidence="5"/>
<dbReference type="InterPro" id="IPR015424">
    <property type="entry name" value="PyrdxlP-dep_Trfase"/>
</dbReference>
<evidence type="ECO:0000256" key="2">
    <source>
        <dbReference type="ARBA" id="ARBA00006966"/>
    </source>
</evidence>
<dbReference type="RefSeq" id="WP_153483419.1">
    <property type="nucleotide sequence ID" value="NZ_VWNA01000001.1"/>
</dbReference>
<feature type="domain" description="Aromatic amino acid beta-eliminating lyase/threonine aldolase" evidence="6">
    <location>
        <begin position="3"/>
        <end position="281"/>
    </location>
</feature>
<dbReference type="InterPro" id="IPR026273">
    <property type="entry name" value="Low_specificity_L-TA_bact"/>
</dbReference>
<dbReference type="InterPro" id="IPR001597">
    <property type="entry name" value="ArAA_b-elim_lyase/Thr_aldolase"/>
</dbReference>
<dbReference type="PIRSF" id="PIRSF038940">
    <property type="entry name" value="Low_specificity_LTA"/>
    <property type="match status" value="1"/>
</dbReference>
<comment type="subunit">
    <text evidence="3">Homotetramer.</text>
</comment>
<evidence type="ECO:0000256" key="4">
    <source>
        <dbReference type="ARBA" id="ARBA00022898"/>
    </source>
</evidence>
<reference evidence="7 8" key="1">
    <citation type="submission" date="2019-09" db="EMBL/GenBank/DDBJ databases">
        <title>Segnochrobactrum spirostomi gen. nov., sp. nov., isolated from the ciliate Spirostomum cf. yagiui and description of a novel family, Segnochrobactraceae fam. nov. within the order Rhizobiales of the class Alphaproteobacteria.</title>
        <authorList>
            <person name="Akter S."/>
            <person name="Shazib S.U.A."/>
            <person name="Shin M.K."/>
        </authorList>
    </citation>
    <scope>NUCLEOTIDE SEQUENCE [LARGE SCALE GENOMIC DNA]</scope>
    <source>
        <strain evidence="7 8">Sp-1</strain>
    </source>
</reference>
<name>A0A6A7Y445_9HYPH</name>
<comment type="catalytic activity">
    <reaction evidence="5">
        <text>L-threonine = acetaldehyde + glycine</text>
        <dbReference type="Rhea" id="RHEA:19625"/>
        <dbReference type="ChEBI" id="CHEBI:15343"/>
        <dbReference type="ChEBI" id="CHEBI:57305"/>
        <dbReference type="ChEBI" id="CHEBI:57926"/>
        <dbReference type="EC" id="4.1.2.48"/>
    </reaction>
</comment>
<dbReference type="InterPro" id="IPR015422">
    <property type="entry name" value="PyrdxlP-dep_Trfase_small"/>
</dbReference>
<gene>
    <name evidence="7" type="ORF">F0357_14845</name>
</gene>
<dbReference type="Proteomes" id="UP000332515">
    <property type="component" value="Unassembled WGS sequence"/>
</dbReference>
<organism evidence="7 8">
    <name type="scientific">Segnochrobactrum spirostomi</name>
    <dbReference type="NCBI Taxonomy" id="2608987"/>
    <lineage>
        <taxon>Bacteria</taxon>
        <taxon>Pseudomonadati</taxon>
        <taxon>Pseudomonadota</taxon>
        <taxon>Alphaproteobacteria</taxon>
        <taxon>Hyphomicrobiales</taxon>
        <taxon>Segnochrobactraceae</taxon>
        <taxon>Segnochrobactrum</taxon>
    </lineage>
</organism>
<dbReference type="SUPFAM" id="SSF53383">
    <property type="entry name" value="PLP-dependent transferases"/>
    <property type="match status" value="1"/>
</dbReference>
<dbReference type="EMBL" id="VWNA01000001">
    <property type="protein sequence ID" value="MQT13893.1"/>
    <property type="molecule type" value="Genomic_DNA"/>
</dbReference>
<evidence type="ECO:0000313" key="8">
    <source>
        <dbReference type="Proteomes" id="UP000332515"/>
    </source>
</evidence>
<evidence type="ECO:0000256" key="5">
    <source>
        <dbReference type="PIRNR" id="PIRNR038940"/>
    </source>
</evidence>
<proteinExistence type="inferred from homology"/>
<dbReference type="GO" id="GO:0006567">
    <property type="term" value="P:L-threonine catabolic process"/>
    <property type="evidence" value="ECO:0007669"/>
    <property type="project" value="UniProtKB-UniRule"/>
</dbReference>
<dbReference type="PANTHER" id="PTHR48097:SF5">
    <property type="entry name" value="LOW SPECIFICITY L-THREONINE ALDOLASE"/>
    <property type="match status" value="1"/>
</dbReference>
<comment type="cofactor">
    <cofactor evidence="1 5">
        <name>pyridoxal 5'-phosphate</name>
        <dbReference type="ChEBI" id="CHEBI:597326"/>
    </cofactor>
</comment>
<comment type="similarity">
    <text evidence="2 5">Belongs to the threonine aldolase family.</text>
</comment>